<comment type="subcellular location">
    <subcellularLocation>
        <location evidence="1">Cell membrane</location>
        <topology evidence="1">Multi-pass membrane protein</topology>
    </subcellularLocation>
</comment>
<dbReference type="SUPFAM" id="SSF82689">
    <property type="entry name" value="Mechanosensitive channel protein MscS (YggB), C-terminal domain"/>
    <property type="match status" value="1"/>
</dbReference>
<dbReference type="Proteomes" id="UP001302494">
    <property type="component" value="Chromosome"/>
</dbReference>
<dbReference type="PANTHER" id="PTHR30460">
    <property type="entry name" value="MODERATE CONDUCTANCE MECHANOSENSITIVE CHANNEL YBIO"/>
    <property type="match status" value="1"/>
</dbReference>
<proteinExistence type="inferred from homology"/>
<comment type="similarity">
    <text evidence="2">Belongs to the MscS (TC 1.A.23) family.</text>
</comment>
<dbReference type="Gene3D" id="1.10.287.1260">
    <property type="match status" value="1"/>
</dbReference>
<dbReference type="Pfam" id="PF00924">
    <property type="entry name" value="MS_channel_2nd"/>
    <property type="match status" value="1"/>
</dbReference>
<evidence type="ECO:0000256" key="7">
    <source>
        <dbReference type="SAM" id="Phobius"/>
    </source>
</evidence>
<feature type="domain" description="Mechanosensitive ion channel transmembrane helices 2/3" evidence="10">
    <location>
        <begin position="84"/>
        <end position="120"/>
    </location>
</feature>
<sequence>MDSFAFEKLTPFLTAKSLVMMEATLRLLLIGVVAYIGIRAVRFGLHKLERILLTVRENDEKNLLAAEKRVKTLIGLLMTIGLTLVWVVAVVMGLDQIGLDITPIIASAGIVGLAVGFGAQNLVRDIINGFFMILENQVRVGDVAVVNGTGGLVEAISFRTITLRDLSGTVHIFPNGTVTTLANMSKDWSYYVMNIGVAYKEDTDRVSSVMKEVGRDLQADPEIGPNILEPIEILGVDDFGESEVVIKARLKTLPIKQWMVGREYRRRLKKAFDQNGIEIPFPHRTLYMGEASPPFLVKNTTSQVERPTP</sequence>
<keyword evidence="6 7" id="KW-0472">Membrane</keyword>
<dbReference type="Gene3D" id="2.30.30.60">
    <property type="match status" value="1"/>
</dbReference>
<dbReference type="InterPro" id="IPR023408">
    <property type="entry name" value="MscS_beta-dom_sf"/>
</dbReference>
<dbReference type="GO" id="GO:0005886">
    <property type="term" value="C:plasma membrane"/>
    <property type="evidence" value="ECO:0007669"/>
    <property type="project" value="UniProtKB-SubCell"/>
</dbReference>
<evidence type="ECO:0000313" key="11">
    <source>
        <dbReference type="EMBL" id="WNM63398.1"/>
    </source>
</evidence>
<evidence type="ECO:0000259" key="9">
    <source>
        <dbReference type="Pfam" id="PF21082"/>
    </source>
</evidence>
<feature type="domain" description="Mechanosensitive ion channel MscS C-terminal" evidence="9">
    <location>
        <begin position="192"/>
        <end position="279"/>
    </location>
</feature>
<feature type="transmembrane region" description="Helical" evidence="7">
    <location>
        <begin position="104"/>
        <end position="123"/>
    </location>
</feature>
<keyword evidence="12" id="KW-1185">Reference proteome</keyword>
<keyword evidence="4 7" id="KW-0812">Transmembrane</keyword>
<feature type="transmembrane region" description="Helical" evidence="7">
    <location>
        <begin position="23"/>
        <end position="41"/>
    </location>
</feature>
<dbReference type="InterPro" id="IPR011014">
    <property type="entry name" value="MscS_channel_TM-2"/>
</dbReference>
<dbReference type="InterPro" id="IPR010920">
    <property type="entry name" value="LSM_dom_sf"/>
</dbReference>
<evidence type="ECO:0000259" key="8">
    <source>
        <dbReference type="Pfam" id="PF00924"/>
    </source>
</evidence>
<dbReference type="InterPro" id="IPR006685">
    <property type="entry name" value="MscS_channel_2nd"/>
</dbReference>
<dbReference type="GO" id="GO:0008381">
    <property type="term" value="F:mechanosensitive monoatomic ion channel activity"/>
    <property type="evidence" value="ECO:0007669"/>
    <property type="project" value="InterPro"/>
</dbReference>
<keyword evidence="5 7" id="KW-1133">Transmembrane helix</keyword>
<evidence type="ECO:0000259" key="10">
    <source>
        <dbReference type="Pfam" id="PF21088"/>
    </source>
</evidence>
<dbReference type="Pfam" id="PF21088">
    <property type="entry name" value="MS_channel_1st"/>
    <property type="match status" value="1"/>
</dbReference>
<dbReference type="InterPro" id="IPR049278">
    <property type="entry name" value="MS_channel_C"/>
</dbReference>
<dbReference type="PANTHER" id="PTHR30460:SF0">
    <property type="entry name" value="MODERATE CONDUCTANCE MECHANOSENSITIVE CHANNEL YBIO"/>
    <property type="match status" value="1"/>
</dbReference>
<protein>
    <submittedName>
        <fullName evidence="11">Mechanosensitive ion channel family protein</fullName>
    </submittedName>
</protein>
<keyword evidence="3" id="KW-1003">Cell membrane</keyword>
<dbReference type="RefSeq" id="WP_312747978.1">
    <property type="nucleotide sequence ID" value="NZ_CP116968.1"/>
</dbReference>
<evidence type="ECO:0000256" key="5">
    <source>
        <dbReference type="ARBA" id="ARBA00022989"/>
    </source>
</evidence>
<evidence type="ECO:0000256" key="6">
    <source>
        <dbReference type="ARBA" id="ARBA00023136"/>
    </source>
</evidence>
<dbReference type="EMBL" id="CP116968">
    <property type="protein sequence ID" value="WNM63398.1"/>
    <property type="molecule type" value="Genomic_DNA"/>
</dbReference>
<reference evidence="11 12" key="1">
    <citation type="submission" date="2023-01" db="EMBL/GenBank/DDBJ databases">
        <title>Cultivation and genomic characterization of new, ubiquitous marine nitrite-oxidizing bacteria from the Nitrospirales.</title>
        <authorList>
            <person name="Mueller A.J."/>
            <person name="Daebeler A."/>
            <person name="Herbold C.W."/>
            <person name="Kirkegaard R.H."/>
            <person name="Daims H."/>
        </authorList>
    </citation>
    <scope>NUCLEOTIDE SEQUENCE [LARGE SCALE GENOMIC DNA]</scope>
    <source>
        <strain evidence="11 12">DK</strain>
    </source>
</reference>
<dbReference type="InterPro" id="IPR011066">
    <property type="entry name" value="MscS_channel_C_sf"/>
</dbReference>
<feature type="transmembrane region" description="Helical" evidence="7">
    <location>
        <begin position="73"/>
        <end position="92"/>
    </location>
</feature>
<organism evidence="11 12">
    <name type="scientific">Candidatus Nitrospira neomarina</name>
    <dbReference type="NCBI Taxonomy" id="3020899"/>
    <lineage>
        <taxon>Bacteria</taxon>
        <taxon>Pseudomonadati</taxon>
        <taxon>Nitrospirota</taxon>
        <taxon>Nitrospiria</taxon>
        <taxon>Nitrospirales</taxon>
        <taxon>Nitrospiraceae</taxon>
        <taxon>Nitrospira</taxon>
    </lineage>
</organism>
<gene>
    <name evidence="11" type="ORF">PQG83_06495</name>
</gene>
<dbReference type="Pfam" id="PF21082">
    <property type="entry name" value="MS_channel_3rd"/>
    <property type="match status" value="1"/>
</dbReference>
<feature type="domain" description="Mechanosensitive ion channel MscS" evidence="8">
    <location>
        <begin position="121"/>
        <end position="185"/>
    </location>
</feature>
<dbReference type="SUPFAM" id="SSF82861">
    <property type="entry name" value="Mechanosensitive channel protein MscS (YggB), transmembrane region"/>
    <property type="match status" value="1"/>
</dbReference>
<dbReference type="AlphaFoldDB" id="A0AA96GLG5"/>
<evidence type="ECO:0000256" key="3">
    <source>
        <dbReference type="ARBA" id="ARBA00022475"/>
    </source>
</evidence>
<dbReference type="SUPFAM" id="SSF50182">
    <property type="entry name" value="Sm-like ribonucleoproteins"/>
    <property type="match status" value="1"/>
</dbReference>
<evidence type="ECO:0000256" key="1">
    <source>
        <dbReference type="ARBA" id="ARBA00004651"/>
    </source>
</evidence>
<dbReference type="InterPro" id="IPR045276">
    <property type="entry name" value="YbiO_bact"/>
</dbReference>
<dbReference type="KEGG" id="nneo:PQG83_06495"/>
<dbReference type="Gene3D" id="3.30.70.100">
    <property type="match status" value="1"/>
</dbReference>
<dbReference type="InterPro" id="IPR049142">
    <property type="entry name" value="MS_channel_1st"/>
</dbReference>
<evidence type="ECO:0000313" key="12">
    <source>
        <dbReference type="Proteomes" id="UP001302494"/>
    </source>
</evidence>
<accession>A0AA96GLG5</accession>
<evidence type="ECO:0000256" key="2">
    <source>
        <dbReference type="ARBA" id="ARBA00008017"/>
    </source>
</evidence>
<name>A0AA96GLG5_9BACT</name>
<evidence type="ECO:0000256" key="4">
    <source>
        <dbReference type="ARBA" id="ARBA00022692"/>
    </source>
</evidence>